<dbReference type="AlphaFoldDB" id="X1JCI4"/>
<name>X1JCI4_9ZZZZ</name>
<gene>
    <name evidence="2" type="ORF">S06H3_03347</name>
</gene>
<dbReference type="Gene3D" id="1.20.5.320">
    <property type="entry name" value="6-Phosphogluconate Dehydrogenase, domain 3"/>
    <property type="match status" value="1"/>
</dbReference>
<dbReference type="NCBIfam" id="NF038353">
    <property type="entry name" value="FxLYD_dom"/>
    <property type="match status" value="1"/>
</dbReference>
<proteinExistence type="predicted"/>
<dbReference type="InterPro" id="IPR047676">
    <property type="entry name" value="FxLYD_dom"/>
</dbReference>
<evidence type="ECO:0008006" key="3">
    <source>
        <dbReference type="Google" id="ProtNLM"/>
    </source>
</evidence>
<evidence type="ECO:0000256" key="1">
    <source>
        <dbReference type="SAM" id="MobiDB-lite"/>
    </source>
</evidence>
<dbReference type="EMBL" id="BARV01001081">
    <property type="protein sequence ID" value="GAH91697.1"/>
    <property type="molecule type" value="Genomic_DNA"/>
</dbReference>
<evidence type="ECO:0000313" key="2">
    <source>
        <dbReference type="EMBL" id="GAH91697.1"/>
    </source>
</evidence>
<comment type="caution">
    <text evidence="2">The sequence shown here is derived from an EMBL/GenBank/DDBJ whole genome shotgun (WGS) entry which is preliminary data.</text>
</comment>
<feature type="region of interest" description="Disordered" evidence="1">
    <location>
        <begin position="33"/>
        <end position="66"/>
    </location>
</feature>
<accession>X1JCI4</accession>
<organism evidence="2">
    <name type="scientific">marine sediment metagenome</name>
    <dbReference type="NCBI Taxonomy" id="412755"/>
    <lineage>
        <taxon>unclassified sequences</taxon>
        <taxon>metagenomes</taxon>
        <taxon>ecological metagenomes</taxon>
    </lineage>
</organism>
<sequence>MNGIYGGLKNMKLILFIILITVLIFGCDQLKGPTGPQGEQGETGEGIQGEKGETGETGPEGPQGEKGEAVYTEIAVDEEKGSLFISDATWSYETGLFSSGPLIVTGIAKNVGTSNLEYIEIHIKAYNSADQIISVYSSYAGGIFDTLKPGQESWFKITDYGCEEEPSKVTYGYSFDTSVSVPAPKISSGTQPAVKKIVSFNVSIDAVAR</sequence>
<reference evidence="2" key="1">
    <citation type="journal article" date="2014" name="Front. Microbiol.">
        <title>High frequency of phylogenetically diverse reductive dehalogenase-homologous genes in deep subseafloor sedimentary metagenomes.</title>
        <authorList>
            <person name="Kawai M."/>
            <person name="Futagami T."/>
            <person name="Toyoda A."/>
            <person name="Takaki Y."/>
            <person name="Nishi S."/>
            <person name="Hori S."/>
            <person name="Arai W."/>
            <person name="Tsubouchi T."/>
            <person name="Morono Y."/>
            <person name="Uchiyama I."/>
            <person name="Ito T."/>
            <person name="Fujiyama A."/>
            <person name="Inagaki F."/>
            <person name="Takami H."/>
        </authorList>
    </citation>
    <scope>NUCLEOTIDE SEQUENCE</scope>
    <source>
        <strain evidence="2">Expedition CK06-06</strain>
    </source>
</reference>
<protein>
    <recommendedName>
        <fullName evidence="3">Collagen-like protein</fullName>
    </recommendedName>
</protein>